<keyword evidence="4" id="KW-0560">Oxidoreductase</keyword>
<dbReference type="EMBL" id="JANQBD010000001">
    <property type="protein sequence ID" value="MCR8629731.1"/>
    <property type="molecule type" value="Genomic_DNA"/>
</dbReference>
<proteinExistence type="predicted"/>
<evidence type="ECO:0000256" key="2">
    <source>
        <dbReference type="ARBA" id="ARBA00011738"/>
    </source>
</evidence>
<dbReference type="PRINTS" id="PR00469">
    <property type="entry name" value="PNDRDTASEII"/>
</dbReference>
<dbReference type="PANTHER" id="PTHR48105">
    <property type="entry name" value="THIOREDOXIN REDUCTASE 1-RELATED-RELATED"/>
    <property type="match status" value="1"/>
</dbReference>
<evidence type="ECO:0000313" key="6">
    <source>
        <dbReference type="EMBL" id="MCR8629731.1"/>
    </source>
</evidence>
<organism evidence="6 7">
    <name type="scientific">Paenibacillus radicis</name>
    <name type="common">ex Xue et al. 2023</name>
    <dbReference type="NCBI Taxonomy" id="2972489"/>
    <lineage>
        <taxon>Bacteria</taxon>
        <taxon>Bacillati</taxon>
        <taxon>Bacillota</taxon>
        <taxon>Bacilli</taxon>
        <taxon>Bacillales</taxon>
        <taxon>Paenibacillaceae</taxon>
        <taxon>Paenibacillus</taxon>
    </lineage>
</organism>
<comment type="cofactor">
    <cofactor evidence="1">
        <name>FAD</name>
        <dbReference type="ChEBI" id="CHEBI:57692"/>
    </cofactor>
</comment>
<evidence type="ECO:0000256" key="1">
    <source>
        <dbReference type="ARBA" id="ARBA00001974"/>
    </source>
</evidence>
<dbReference type="InterPro" id="IPR023753">
    <property type="entry name" value="FAD/NAD-binding_dom"/>
</dbReference>
<dbReference type="InterPro" id="IPR036188">
    <property type="entry name" value="FAD/NAD-bd_sf"/>
</dbReference>
<dbReference type="SUPFAM" id="SSF51905">
    <property type="entry name" value="FAD/NAD(P)-binding domain"/>
    <property type="match status" value="1"/>
</dbReference>
<evidence type="ECO:0000313" key="7">
    <source>
        <dbReference type="Proteomes" id="UP001300012"/>
    </source>
</evidence>
<dbReference type="Proteomes" id="UP001300012">
    <property type="component" value="Unassembled WGS sequence"/>
</dbReference>
<name>A0ABT1Y970_9BACL</name>
<comment type="subunit">
    <text evidence="2">Homodimer.</text>
</comment>
<feature type="domain" description="FAD/NAD(P)-binding" evidence="5">
    <location>
        <begin position="3"/>
        <end position="282"/>
    </location>
</feature>
<gene>
    <name evidence="6" type="ORF">NV381_00820</name>
</gene>
<dbReference type="Pfam" id="PF07992">
    <property type="entry name" value="Pyr_redox_2"/>
    <property type="match status" value="1"/>
</dbReference>
<evidence type="ECO:0000259" key="5">
    <source>
        <dbReference type="Pfam" id="PF07992"/>
    </source>
</evidence>
<dbReference type="InterPro" id="IPR050097">
    <property type="entry name" value="Ferredoxin-NADP_redctase_2"/>
</dbReference>
<evidence type="ECO:0000256" key="3">
    <source>
        <dbReference type="ARBA" id="ARBA00022630"/>
    </source>
</evidence>
<keyword evidence="7" id="KW-1185">Reference proteome</keyword>
<dbReference type="Gene3D" id="3.50.50.60">
    <property type="entry name" value="FAD/NAD(P)-binding domain"/>
    <property type="match status" value="2"/>
</dbReference>
<accession>A0ABT1Y970</accession>
<evidence type="ECO:0000256" key="4">
    <source>
        <dbReference type="ARBA" id="ARBA00023002"/>
    </source>
</evidence>
<keyword evidence="3" id="KW-0285">Flavoprotein</keyword>
<dbReference type="RefSeq" id="WP_258211350.1">
    <property type="nucleotide sequence ID" value="NZ_JANQBD010000001.1"/>
</dbReference>
<reference evidence="6 7" key="1">
    <citation type="submission" date="2022-08" db="EMBL/GenBank/DDBJ databases">
        <title>Paenibacillus endoradicis sp. nov., Paenibacillus radicibacter sp. nov and Paenibacillus pararadicis sp. nov., three cold-adapted plant growth-promoting bacteria isolated from root of Larix gmelinii in Great Khingan.</title>
        <authorList>
            <person name="Xue H."/>
        </authorList>
    </citation>
    <scope>NUCLEOTIDE SEQUENCE [LARGE SCALE GENOMIC DNA]</scope>
    <source>
        <strain evidence="6 7">N5-1-1-5</strain>
    </source>
</reference>
<dbReference type="PRINTS" id="PR00368">
    <property type="entry name" value="FADPNR"/>
</dbReference>
<comment type="caution">
    <text evidence="6">The sequence shown here is derived from an EMBL/GenBank/DDBJ whole genome shotgun (WGS) entry which is preliminary data.</text>
</comment>
<sequence>MQYDCAIIGGGPAGLNAALVLGRARRNIILFDNNKPRNAVTHESHGFITRDGVKPSEFRMIAHREISRYPSAEIANHEITAVSKDNDIFQLMTREGRTVEAKNIILATGLKEILPDISGIHDFYGTSLFSCPYCDGWELRDKRLVIISEGQNIFHMAKLVHNWSRDIILCTNGQQNLTSEQKAKLQSKNIQVFEQRISGFIGQSGHLQQVTFEDGSTVNRAGGFVTPVWVQAVSFGERLGCETNQMGGYVTDSYGKTNIHGVYAAGDASVIAPAQLIIAAAEGSRAAIGVNTALTEAEFE</sequence>
<protein>
    <submittedName>
        <fullName evidence="6">NAD(P)/FAD-dependent oxidoreductase</fullName>
    </submittedName>
</protein>